<evidence type="ECO:0000256" key="1">
    <source>
        <dbReference type="ARBA" id="ARBA00022741"/>
    </source>
</evidence>
<feature type="region of interest" description="Disordered" evidence="3">
    <location>
        <begin position="1"/>
        <end position="39"/>
    </location>
</feature>
<dbReference type="HAMAP" id="MF_00016">
    <property type="entry name" value="DNA_HJ_migration_RuvB"/>
    <property type="match status" value="1"/>
</dbReference>
<dbReference type="Gene3D" id="1.10.8.60">
    <property type="match status" value="1"/>
</dbReference>
<feature type="compositionally biased region" description="Low complexity" evidence="3">
    <location>
        <begin position="1"/>
        <end position="14"/>
    </location>
</feature>
<protein>
    <submittedName>
        <fullName evidence="5">Holliday junction branch migration DNA helicase RuvB</fullName>
        <ecNumber evidence="5">3.6.4.12</ecNumber>
    </submittedName>
</protein>
<dbReference type="EC" id="3.6.4.12" evidence="5"/>
<keyword evidence="1" id="KW-0547">Nucleotide-binding</keyword>
<dbReference type="PANTHER" id="PTHR42848:SF1">
    <property type="entry name" value="HOLLIDAY JUNCTION BRANCH MIGRATION COMPLEX SUBUNIT RUVB"/>
    <property type="match status" value="1"/>
</dbReference>
<evidence type="ECO:0000259" key="4">
    <source>
        <dbReference type="SMART" id="SM00382"/>
    </source>
</evidence>
<evidence type="ECO:0000256" key="2">
    <source>
        <dbReference type="ARBA" id="ARBA00022840"/>
    </source>
</evidence>
<keyword evidence="5" id="KW-0378">Hydrolase</keyword>
<accession>A0A955HZ09</accession>
<organism evidence="5 6">
    <name type="scientific">Candidatus Dojkabacteria bacterium</name>
    <dbReference type="NCBI Taxonomy" id="2099670"/>
    <lineage>
        <taxon>Bacteria</taxon>
        <taxon>Candidatus Dojkabacteria</taxon>
    </lineage>
</organism>
<dbReference type="InterPro" id="IPR004605">
    <property type="entry name" value="DNA_helicase_Holl-junc_RuvB"/>
</dbReference>
<dbReference type="Gene3D" id="3.40.50.300">
    <property type="entry name" value="P-loop containing nucleotide triphosphate hydrolases"/>
    <property type="match status" value="1"/>
</dbReference>
<dbReference type="SUPFAM" id="SSF52540">
    <property type="entry name" value="P-loop containing nucleoside triphosphate hydrolases"/>
    <property type="match status" value="1"/>
</dbReference>
<dbReference type="InterPro" id="IPR003593">
    <property type="entry name" value="AAA+_ATPase"/>
</dbReference>
<dbReference type="GO" id="GO:0006281">
    <property type="term" value="P:DNA repair"/>
    <property type="evidence" value="ECO:0007669"/>
    <property type="project" value="InterPro"/>
</dbReference>
<dbReference type="InterPro" id="IPR008824">
    <property type="entry name" value="RuvB-like_N"/>
</dbReference>
<dbReference type="SMART" id="SM00382">
    <property type="entry name" value="AAA"/>
    <property type="match status" value="1"/>
</dbReference>
<dbReference type="InterPro" id="IPR041445">
    <property type="entry name" value="AAA_lid_4"/>
</dbReference>
<keyword evidence="2" id="KW-0067">ATP-binding</keyword>
<reference evidence="5" key="2">
    <citation type="journal article" date="2021" name="Microbiome">
        <title>Successional dynamics and alternative stable states in a saline activated sludge microbial community over 9 years.</title>
        <authorList>
            <person name="Wang Y."/>
            <person name="Ye J."/>
            <person name="Ju F."/>
            <person name="Liu L."/>
            <person name="Boyd J.A."/>
            <person name="Deng Y."/>
            <person name="Parks D.H."/>
            <person name="Jiang X."/>
            <person name="Yin X."/>
            <person name="Woodcroft B.J."/>
            <person name="Tyson G.W."/>
            <person name="Hugenholtz P."/>
            <person name="Polz M.F."/>
            <person name="Zhang T."/>
        </authorList>
    </citation>
    <scope>NUCLEOTIDE SEQUENCE</scope>
    <source>
        <strain evidence="5">HKST-UBA16</strain>
    </source>
</reference>
<sequence>MVISNNNKVKNSKSPSRKRSSSAAKVASKDSSVSDNSVTDSFRPRNFKDIIGRSKEKKTLNIMIRAAQQRGEALDHILFYGPPGLGKTTFAMSIANEIGTNIRITSGPVIERQADLAAILTNLKKGDILFIDEIHRLSKTVEEMLYPVMEDGVIDIVMGKGPSAKSIRLSLEPFTLIGATTQIGRIGSPMRDRFGYIRRLDYFSDEEAEKIVKRAASISGINVTSDAVTAIAKRSRGTGRVVLRL</sequence>
<proteinExistence type="inferred from homology"/>
<dbReference type="EMBL" id="JAGQLM010000050">
    <property type="protein sequence ID" value="MCA9374946.1"/>
    <property type="molecule type" value="Genomic_DNA"/>
</dbReference>
<dbReference type="GO" id="GO:0005524">
    <property type="term" value="F:ATP binding"/>
    <property type="evidence" value="ECO:0007669"/>
    <property type="project" value="UniProtKB-KW"/>
</dbReference>
<feature type="domain" description="AAA+ ATPase" evidence="4">
    <location>
        <begin position="73"/>
        <end position="204"/>
    </location>
</feature>
<feature type="non-terminal residue" evidence="5">
    <location>
        <position position="245"/>
    </location>
</feature>
<evidence type="ECO:0000313" key="6">
    <source>
        <dbReference type="Proteomes" id="UP000748332"/>
    </source>
</evidence>
<dbReference type="NCBIfam" id="NF000868">
    <property type="entry name" value="PRK00080.1"/>
    <property type="match status" value="1"/>
</dbReference>
<dbReference type="GO" id="GO:0003677">
    <property type="term" value="F:DNA binding"/>
    <property type="evidence" value="ECO:0007669"/>
    <property type="project" value="InterPro"/>
</dbReference>
<gene>
    <name evidence="5" type="primary">ruvB</name>
    <name evidence="5" type="ORF">KC622_01300</name>
</gene>
<dbReference type="AlphaFoldDB" id="A0A955HZ09"/>
<name>A0A955HZ09_9BACT</name>
<keyword evidence="5" id="KW-0347">Helicase</keyword>
<dbReference type="Proteomes" id="UP000748332">
    <property type="component" value="Unassembled WGS sequence"/>
</dbReference>
<dbReference type="GO" id="GO:0006310">
    <property type="term" value="P:DNA recombination"/>
    <property type="evidence" value="ECO:0007669"/>
    <property type="project" value="InterPro"/>
</dbReference>
<comment type="caution">
    <text evidence="5">The sequence shown here is derived from an EMBL/GenBank/DDBJ whole genome shotgun (WGS) entry which is preliminary data.</text>
</comment>
<reference evidence="5" key="1">
    <citation type="submission" date="2020-04" db="EMBL/GenBank/DDBJ databases">
        <authorList>
            <person name="Zhang T."/>
        </authorList>
    </citation>
    <scope>NUCLEOTIDE SEQUENCE</scope>
    <source>
        <strain evidence="5">HKST-UBA16</strain>
    </source>
</reference>
<dbReference type="PANTHER" id="PTHR42848">
    <property type="match status" value="1"/>
</dbReference>
<dbReference type="CDD" id="cd00009">
    <property type="entry name" value="AAA"/>
    <property type="match status" value="1"/>
</dbReference>
<dbReference type="GO" id="GO:0009378">
    <property type="term" value="F:four-way junction helicase activity"/>
    <property type="evidence" value="ECO:0007669"/>
    <property type="project" value="InterPro"/>
</dbReference>
<feature type="compositionally biased region" description="Low complexity" evidence="3">
    <location>
        <begin position="21"/>
        <end position="39"/>
    </location>
</feature>
<dbReference type="Pfam" id="PF17864">
    <property type="entry name" value="AAA_lid_4"/>
    <property type="match status" value="1"/>
</dbReference>
<dbReference type="Pfam" id="PF05496">
    <property type="entry name" value="RuvB_N"/>
    <property type="match status" value="1"/>
</dbReference>
<dbReference type="InterPro" id="IPR027417">
    <property type="entry name" value="P-loop_NTPase"/>
</dbReference>
<evidence type="ECO:0000313" key="5">
    <source>
        <dbReference type="EMBL" id="MCA9374946.1"/>
    </source>
</evidence>
<dbReference type="GO" id="GO:0016787">
    <property type="term" value="F:hydrolase activity"/>
    <property type="evidence" value="ECO:0007669"/>
    <property type="project" value="UniProtKB-KW"/>
</dbReference>
<evidence type="ECO:0000256" key="3">
    <source>
        <dbReference type="SAM" id="MobiDB-lite"/>
    </source>
</evidence>